<gene>
    <name evidence="1" type="ORF">BLNAU_20403</name>
</gene>
<comment type="caution">
    <text evidence="1">The sequence shown here is derived from an EMBL/GenBank/DDBJ whole genome shotgun (WGS) entry which is preliminary data.</text>
</comment>
<accession>A0ABQ9WYT4</accession>
<evidence type="ECO:0000313" key="2">
    <source>
        <dbReference type="Proteomes" id="UP001281761"/>
    </source>
</evidence>
<proteinExistence type="predicted"/>
<protein>
    <submittedName>
        <fullName evidence="1">Uncharacterized protein</fullName>
    </submittedName>
</protein>
<dbReference type="EMBL" id="JARBJD010000289">
    <property type="protein sequence ID" value="KAK2944657.1"/>
    <property type="molecule type" value="Genomic_DNA"/>
</dbReference>
<sequence length="120" mass="13397">MTPPSSVDVMSVKMHMVKVDDDVRTNGGVDEGYACLVESTEQYEKVELVKMKSPQWLIFGVRRQQKPFELSVEDNQGRVYCGVCADGGMDRRVAVSDEMMWKAEAEQETDSLNKRAGSSG</sequence>
<keyword evidence="2" id="KW-1185">Reference proteome</keyword>
<evidence type="ECO:0000313" key="1">
    <source>
        <dbReference type="EMBL" id="KAK2944657.1"/>
    </source>
</evidence>
<dbReference type="Proteomes" id="UP001281761">
    <property type="component" value="Unassembled WGS sequence"/>
</dbReference>
<name>A0ABQ9WYT4_9EUKA</name>
<organism evidence="1 2">
    <name type="scientific">Blattamonas nauphoetae</name>
    <dbReference type="NCBI Taxonomy" id="2049346"/>
    <lineage>
        <taxon>Eukaryota</taxon>
        <taxon>Metamonada</taxon>
        <taxon>Preaxostyla</taxon>
        <taxon>Oxymonadida</taxon>
        <taxon>Blattamonas</taxon>
    </lineage>
</organism>
<reference evidence="1 2" key="1">
    <citation type="journal article" date="2022" name="bioRxiv">
        <title>Genomics of Preaxostyla Flagellates Illuminates Evolutionary Transitions and the Path Towards Mitochondrial Loss.</title>
        <authorList>
            <person name="Novak L.V.F."/>
            <person name="Treitli S.C."/>
            <person name="Pyrih J."/>
            <person name="Halakuc P."/>
            <person name="Pipaliya S.V."/>
            <person name="Vacek V."/>
            <person name="Brzon O."/>
            <person name="Soukal P."/>
            <person name="Eme L."/>
            <person name="Dacks J.B."/>
            <person name="Karnkowska A."/>
            <person name="Elias M."/>
            <person name="Hampl V."/>
        </authorList>
    </citation>
    <scope>NUCLEOTIDE SEQUENCE [LARGE SCALE GENOMIC DNA]</scope>
    <source>
        <strain evidence="1">NAU3</strain>
        <tissue evidence="1">Gut</tissue>
    </source>
</reference>